<dbReference type="GO" id="GO:0005634">
    <property type="term" value="C:nucleus"/>
    <property type="evidence" value="ECO:0007669"/>
    <property type="project" value="UniProtKB-SubCell"/>
</dbReference>
<evidence type="ECO:0000256" key="5">
    <source>
        <dbReference type="ARBA" id="ARBA00023163"/>
    </source>
</evidence>
<feature type="domain" description="BHLH" evidence="8">
    <location>
        <begin position="346"/>
        <end position="395"/>
    </location>
</feature>
<feature type="compositionally biased region" description="Polar residues" evidence="7">
    <location>
        <begin position="16"/>
        <end position="26"/>
    </location>
</feature>
<keyword evidence="10" id="KW-1185">Reference proteome</keyword>
<dbReference type="PANTHER" id="PTHR16223">
    <property type="entry name" value="TRANSCRIPTION FACTOR BHLH83-RELATED"/>
    <property type="match status" value="1"/>
</dbReference>
<dbReference type="PANTHER" id="PTHR16223:SF56">
    <property type="entry name" value="TRANSCRIPTION FACTOR BHLH110"/>
    <property type="match status" value="1"/>
</dbReference>
<proteinExistence type="predicted"/>
<evidence type="ECO:0000256" key="4">
    <source>
        <dbReference type="ARBA" id="ARBA00023125"/>
    </source>
</evidence>
<evidence type="ECO:0000256" key="3">
    <source>
        <dbReference type="ARBA" id="ARBA00023015"/>
    </source>
</evidence>
<dbReference type="InterPro" id="IPR045239">
    <property type="entry name" value="bHLH95_bHLH"/>
</dbReference>
<dbReference type="PROSITE" id="PS50888">
    <property type="entry name" value="BHLH"/>
    <property type="match status" value="1"/>
</dbReference>
<evidence type="ECO:0000256" key="7">
    <source>
        <dbReference type="SAM" id="MobiDB-lite"/>
    </source>
</evidence>
<evidence type="ECO:0000256" key="2">
    <source>
        <dbReference type="ARBA" id="ARBA00011738"/>
    </source>
</evidence>
<sequence length="469" mass="51195">MESANLHRQHDHDQLQEQFAGSSSLAAATPARIAEAGSTHAWTQTITLNSGSFSPNYNGVIFNPRQKYESPVSSVNSTMIHQDLGFQHWNDNAGNFSSHSAYHDHLQLSKIKDELASDSFPKFTEMLNSPSSTIEDPHLSSSSYFKDEQEDLSLSEKLLLKTISPGFPRNGGHDQFSPGEISSCDHNGSSFGSDIPGRESFSQIYPSINISYLNQPSSPLISASFDMNLQGSDLLTSTRFSGSFADDSLALFKDSLSFGLDRMQQSVQRPSCSPNKVRFLPSSLSFSSFFEQQLASCCFYHGMADDILSVFQRYPPTNERTEAKRLSNSLMEPQTTQTAPPKKSRLESRASCPPLKARKEKLGDRIAALQQLVAPFGKTDTASVLMEAIGYIKFLQNQVETLSIPYMNSSGNRTSISIQAAASNFGGGEPKRDLRSRGLCLVPLSCMSYVTSDGGGGGIWPPPNFGGGT</sequence>
<dbReference type="FunFam" id="4.10.280.10:FF:000032">
    <property type="entry name" value="Transcription factor bHLH123 family"/>
    <property type="match status" value="1"/>
</dbReference>
<dbReference type="InterPro" id="IPR036638">
    <property type="entry name" value="HLH_DNA-bd_sf"/>
</dbReference>
<evidence type="ECO:0000313" key="9">
    <source>
        <dbReference type="EMBL" id="KAJ6405811.1"/>
    </source>
</evidence>
<dbReference type="Proteomes" id="UP001162972">
    <property type="component" value="Chromosome 2"/>
</dbReference>
<organism evidence="9 10">
    <name type="scientific">Salix udensis</name>
    <dbReference type="NCBI Taxonomy" id="889485"/>
    <lineage>
        <taxon>Eukaryota</taxon>
        <taxon>Viridiplantae</taxon>
        <taxon>Streptophyta</taxon>
        <taxon>Embryophyta</taxon>
        <taxon>Tracheophyta</taxon>
        <taxon>Spermatophyta</taxon>
        <taxon>Magnoliopsida</taxon>
        <taxon>eudicotyledons</taxon>
        <taxon>Gunneridae</taxon>
        <taxon>Pentapetalae</taxon>
        <taxon>rosids</taxon>
        <taxon>fabids</taxon>
        <taxon>Malpighiales</taxon>
        <taxon>Salicaceae</taxon>
        <taxon>Saliceae</taxon>
        <taxon>Salix</taxon>
    </lineage>
</organism>
<dbReference type="GO" id="GO:0000981">
    <property type="term" value="F:DNA-binding transcription factor activity, RNA polymerase II-specific"/>
    <property type="evidence" value="ECO:0007669"/>
    <property type="project" value="TreeGrafter"/>
</dbReference>
<comment type="caution">
    <text evidence="9">The sequence shown here is derived from an EMBL/GenBank/DDBJ whole genome shotgun (WGS) entry which is preliminary data.</text>
</comment>
<dbReference type="GO" id="GO:0046983">
    <property type="term" value="F:protein dimerization activity"/>
    <property type="evidence" value="ECO:0007669"/>
    <property type="project" value="InterPro"/>
</dbReference>
<evidence type="ECO:0000256" key="6">
    <source>
        <dbReference type="ARBA" id="ARBA00023242"/>
    </source>
</evidence>
<evidence type="ECO:0000259" key="8">
    <source>
        <dbReference type="PROSITE" id="PS50888"/>
    </source>
</evidence>
<keyword evidence="6" id="KW-0539">Nucleus</keyword>
<dbReference type="CDD" id="cd11393">
    <property type="entry name" value="bHLH_AtbHLH_like"/>
    <property type="match status" value="1"/>
</dbReference>
<dbReference type="InterPro" id="IPR045843">
    <property type="entry name" value="IND-like"/>
</dbReference>
<keyword evidence="3" id="KW-0805">Transcription regulation</keyword>
<feature type="region of interest" description="Disordered" evidence="7">
    <location>
        <begin position="1"/>
        <end position="26"/>
    </location>
</feature>
<keyword evidence="5" id="KW-0804">Transcription</keyword>
<comment type="subcellular location">
    <subcellularLocation>
        <location evidence="1">Nucleus</location>
    </subcellularLocation>
</comment>
<dbReference type="InterPro" id="IPR011598">
    <property type="entry name" value="bHLH_dom"/>
</dbReference>
<accession>A0AAD6JIM8</accession>
<keyword evidence="4" id="KW-0238">DNA-binding</keyword>
<name>A0AAD6JIM8_9ROSI</name>
<dbReference type="EMBL" id="JAPFFJ010000017">
    <property type="protein sequence ID" value="KAJ6405811.1"/>
    <property type="molecule type" value="Genomic_DNA"/>
</dbReference>
<dbReference type="Gene3D" id="4.10.280.10">
    <property type="entry name" value="Helix-loop-helix DNA-binding domain"/>
    <property type="match status" value="1"/>
</dbReference>
<feature type="region of interest" description="Disordered" evidence="7">
    <location>
        <begin position="323"/>
        <end position="354"/>
    </location>
</feature>
<evidence type="ECO:0000256" key="1">
    <source>
        <dbReference type="ARBA" id="ARBA00004123"/>
    </source>
</evidence>
<dbReference type="SMART" id="SM00353">
    <property type="entry name" value="HLH"/>
    <property type="match status" value="1"/>
</dbReference>
<evidence type="ECO:0000313" key="10">
    <source>
        <dbReference type="Proteomes" id="UP001162972"/>
    </source>
</evidence>
<gene>
    <name evidence="9" type="ORF">OIU84_013723</name>
</gene>
<comment type="subunit">
    <text evidence="2">Homodimer.</text>
</comment>
<dbReference type="SUPFAM" id="SSF47459">
    <property type="entry name" value="HLH, helix-loop-helix DNA-binding domain"/>
    <property type="match status" value="1"/>
</dbReference>
<reference evidence="9 10" key="1">
    <citation type="journal article" date="2023" name="Int. J. Mol. Sci.">
        <title>De Novo Assembly and Annotation of 11 Diverse Shrub Willow (Salix) Genomes Reveals Novel Gene Organization in Sex-Linked Regions.</title>
        <authorList>
            <person name="Hyden B."/>
            <person name="Feng K."/>
            <person name="Yates T.B."/>
            <person name="Jawdy S."/>
            <person name="Cereghino C."/>
            <person name="Smart L.B."/>
            <person name="Muchero W."/>
        </authorList>
    </citation>
    <scope>NUCLEOTIDE SEQUENCE [LARGE SCALE GENOMIC DNA]</scope>
    <source>
        <tissue evidence="9">Shoot tip</tissue>
    </source>
</reference>
<feature type="compositionally biased region" description="Polar residues" evidence="7">
    <location>
        <begin position="326"/>
        <end position="339"/>
    </location>
</feature>
<dbReference type="AlphaFoldDB" id="A0AAD6JIM8"/>
<protein>
    <recommendedName>
        <fullName evidence="8">BHLH domain-containing protein</fullName>
    </recommendedName>
</protein>
<dbReference type="GO" id="GO:0000978">
    <property type="term" value="F:RNA polymerase II cis-regulatory region sequence-specific DNA binding"/>
    <property type="evidence" value="ECO:0007669"/>
    <property type="project" value="TreeGrafter"/>
</dbReference>